<dbReference type="AlphaFoldDB" id="A0A8S2XVC9"/>
<name>A0A8S2XVC9_9BILA</name>
<dbReference type="EMBL" id="CAJOBI010085409">
    <property type="protein sequence ID" value="CAF4516574.1"/>
    <property type="molecule type" value="Genomic_DNA"/>
</dbReference>
<proteinExistence type="predicted"/>
<evidence type="ECO:0000313" key="3">
    <source>
        <dbReference type="Proteomes" id="UP000676336"/>
    </source>
</evidence>
<feature type="compositionally biased region" description="Basic and acidic residues" evidence="1">
    <location>
        <begin position="18"/>
        <end position="41"/>
    </location>
</feature>
<comment type="caution">
    <text evidence="2">The sequence shown here is derived from an EMBL/GenBank/DDBJ whole genome shotgun (WGS) entry which is preliminary data.</text>
</comment>
<reference evidence="2" key="1">
    <citation type="submission" date="2021-02" db="EMBL/GenBank/DDBJ databases">
        <authorList>
            <person name="Nowell W R."/>
        </authorList>
    </citation>
    <scope>NUCLEOTIDE SEQUENCE</scope>
</reference>
<protein>
    <submittedName>
        <fullName evidence="2">Uncharacterized protein</fullName>
    </submittedName>
</protein>
<dbReference type="Proteomes" id="UP000676336">
    <property type="component" value="Unassembled WGS sequence"/>
</dbReference>
<feature type="non-terminal residue" evidence="2">
    <location>
        <position position="41"/>
    </location>
</feature>
<accession>A0A8S2XVC9</accession>
<sequence length="41" mass="5059">RQWTSYNKDHVPPAANRPEQRLTDRERNEQNAQLERRLREV</sequence>
<feature type="non-terminal residue" evidence="2">
    <location>
        <position position="1"/>
    </location>
</feature>
<evidence type="ECO:0000256" key="1">
    <source>
        <dbReference type="SAM" id="MobiDB-lite"/>
    </source>
</evidence>
<gene>
    <name evidence="2" type="ORF">SMN809_LOCUS35615</name>
</gene>
<evidence type="ECO:0000313" key="2">
    <source>
        <dbReference type="EMBL" id="CAF4516574.1"/>
    </source>
</evidence>
<feature type="region of interest" description="Disordered" evidence="1">
    <location>
        <begin position="1"/>
        <end position="41"/>
    </location>
</feature>
<organism evidence="2 3">
    <name type="scientific">Rotaria magnacalcarata</name>
    <dbReference type="NCBI Taxonomy" id="392030"/>
    <lineage>
        <taxon>Eukaryota</taxon>
        <taxon>Metazoa</taxon>
        <taxon>Spiralia</taxon>
        <taxon>Gnathifera</taxon>
        <taxon>Rotifera</taxon>
        <taxon>Eurotatoria</taxon>
        <taxon>Bdelloidea</taxon>
        <taxon>Philodinida</taxon>
        <taxon>Philodinidae</taxon>
        <taxon>Rotaria</taxon>
    </lineage>
</organism>